<dbReference type="InterPro" id="IPR023214">
    <property type="entry name" value="HAD_sf"/>
</dbReference>
<evidence type="ECO:0000256" key="2">
    <source>
        <dbReference type="ARBA" id="ARBA00022723"/>
    </source>
</evidence>
<keyword evidence="6" id="KW-1185">Reference proteome</keyword>
<gene>
    <name evidence="5" type="ordered locus">TREPR_1978</name>
</gene>
<dbReference type="InterPro" id="IPR051400">
    <property type="entry name" value="HAD-like_hydrolase"/>
</dbReference>
<dbReference type="SUPFAM" id="SSF56784">
    <property type="entry name" value="HAD-like"/>
    <property type="match status" value="1"/>
</dbReference>
<dbReference type="Proteomes" id="UP000009223">
    <property type="component" value="Chromosome"/>
</dbReference>
<sequence>MIRAVIFDVGGVLHTSEDDPVQEKNFALSVLQTLSENGISLNISPEDLIAAVDKRAKEYKKHSEQDLKELPPARVWSEFFLKDFSLTEKQLAPCAERLCFLYDGERKQLVPRPGMKEALGELKAMGMKLGIISNILSPDFVHDRLKRYGLADYMDSVVTSMETGIRKPDKHIFEIATEKLSLVPSECAYVGDRISRDVIGSHNAGMAMVILIRYPASEKKDARFVSPENEPDYRVDGFPEIPALIHNANRRAQHA</sequence>
<keyword evidence="4" id="KW-0460">Magnesium</keyword>
<dbReference type="PRINTS" id="PR00413">
    <property type="entry name" value="HADHALOGNASE"/>
</dbReference>
<organism evidence="5 6">
    <name type="scientific">Treponema primitia (strain ATCC BAA-887 / DSM 12427 / ZAS-2)</name>
    <dbReference type="NCBI Taxonomy" id="545694"/>
    <lineage>
        <taxon>Bacteria</taxon>
        <taxon>Pseudomonadati</taxon>
        <taxon>Spirochaetota</taxon>
        <taxon>Spirochaetia</taxon>
        <taxon>Spirochaetales</taxon>
        <taxon>Treponemataceae</taxon>
        <taxon>Treponema</taxon>
    </lineage>
</organism>
<proteinExistence type="predicted"/>
<dbReference type="STRING" id="545694.TREPR_1978"/>
<keyword evidence="2" id="KW-0479">Metal-binding</keyword>
<dbReference type="InterPro" id="IPR023198">
    <property type="entry name" value="PGP-like_dom2"/>
</dbReference>
<dbReference type="PANTHER" id="PTHR46470:SF2">
    <property type="entry name" value="GLYCERALDEHYDE 3-PHOSPHATE PHOSPHATASE"/>
    <property type="match status" value="1"/>
</dbReference>
<dbReference type="InterPro" id="IPR036412">
    <property type="entry name" value="HAD-like_sf"/>
</dbReference>
<dbReference type="RefSeq" id="WP_015708175.1">
    <property type="nucleotide sequence ID" value="NC_015578.1"/>
</dbReference>
<evidence type="ECO:0000313" key="5">
    <source>
        <dbReference type="EMBL" id="AEF85135.1"/>
    </source>
</evidence>
<name>F5YKF6_TREPZ</name>
<dbReference type="Pfam" id="PF00702">
    <property type="entry name" value="Hydrolase"/>
    <property type="match status" value="1"/>
</dbReference>
<evidence type="ECO:0000256" key="4">
    <source>
        <dbReference type="ARBA" id="ARBA00022842"/>
    </source>
</evidence>
<dbReference type="GO" id="GO:0016791">
    <property type="term" value="F:phosphatase activity"/>
    <property type="evidence" value="ECO:0007669"/>
    <property type="project" value="TreeGrafter"/>
</dbReference>
<dbReference type="PANTHER" id="PTHR46470">
    <property type="entry name" value="N-ACYLNEURAMINATE-9-PHOSPHATASE"/>
    <property type="match status" value="1"/>
</dbReference>
<reference evidence="5 6" key="2">
    <citation type="journal article" date="2011" name="ISME J.">
        <title>RNA-seq reveals cooperative metabolic interactions between two termite-gut spirochete species in co-culture.</title>
        <authorList>
            <person name="Rosenthal A.Z."/>
            <person name="Matson E.G."/>
            <person name="Eldar A."/>
            <person name="Leadbetter J.R."/>
        </authorList>
    </citation>
    <scope>NUCLEOTIDE SEQUENCE [LARGE SCALE GENOMIC DNA]</scope>
    <source>
        <strain evidence="6">ATCC BAA-887 / DSM 12427 / ZAS-2</strain>
    </source>
</reference>
<protein>
    <submittedName>
        <fullName evidence="5">Hydrolase</fullName>
    </submittedName>
</protein>
<dbReference type="GO" id="GO:0044281">
    <property type="term" value="P:small molecule metabolic process"/>
    <property type="evidence" value="ECO:0007669"/>
    <property type="project" value="UniProtKB-ARBA"/>
</dbReference>
<dbReference type="GO" id="GO:0046872">
    <property type="term" value="F:metal ion binding"/>
    <property type="evidence" value="ECO:0007669"/>
    <property type="project" value="UniProtKB-KW"/>
</dbReference>
<dbReference type="eggNOG" id="COG1011">
    <property type="taxonomic scope" value="Bacteria"/>
</dbReference>
<evidence type="ECO:0000256" key="1">
    <source>
        <dbReference type="ARBA" id="ARBA00001946"/>
    </source>
</evidence>
<accession>F5YKF6</accession>
<evidence type="ECO:0000256" key="3">
    <source>
        <dbReference type="ARBA" id="ARBA00022801"/>
    </source>
</evidence>
<comment type="cofactor">
    <cofactor evidence="1">
        <name>Mg(2+)</name>
        <dbReference type="ChEBI" id="CHEBI:18420"/>
    </cofactor>
</comment>
<dbReference type="OrthoDB" id="264363at2"/>
<dbReference type="NCBIfam" id="TIGR01549">
    <property type="entry name" value="HAD-SF-IA-v1"/>
    <property type="match status" value="1"/>
</dbReference>
<dbReference type="HOGENOM" id="CLU_045011_8_3_12"/>
<dbReference type="Gene3D" id="1.10.150.240">
    <property type="entry name" value="Putative phosphatase, domain 2"/>
    <property type="match status" value="1"/>
</dbReference>
<dbReference type="AlphaFoldDB" id="F5YKF6"/>
<evidence type="ECO:0000313" key="6">
    <source>
        <dbReference type="Proteomes" id="UP000009223"/>
    </source>
</evidence>
<dbReference type="InterPro" id="IPR006439">
    <property type="entry name" value="HAD-SF_hydro_IA"/>
</dbReference>
<dbReference type="SFLD" id="SFLDG01129">
    <property type="entry name" value="C1.5:_HAD__Beta-PGM__Phosphata"/>
    <property type="match status" value="1"/>
</dbReference>
<dbReference type="KEGG" id="tpi:TREPR_1978"/>
<keyword evidence="3 5" id="KW-0378">Hydrolase</keyword>
<dbReference type="EMBL" id="CP001843">
    <property type="protein sequence ID" value="AEF85135.1"/>
    <property type="molecule type" value="Genomic_DNA"/>
</dbReference>
<reference evidence="6" key="1">
    <citation type="submission" date="2009-12" db="EMBL/GenBank/DDBJ databases">
        <title>Complete sequence of Treponema primitia strain ZAS-2.</title>
        <authorList>
            <person name="Tetu S.G."/>
            <person name="Matson E."/>
            <person name="Ren Q."/>
            <person name="Seshadri R."/>
            <person name="Elbourne L."/>
            <person name="Hassan K.A."/>
            <person name="Durkin A."/>
            <person name="Radune D."/>
            <person name="Mohamoud Y."/>
            <person name="Shay R."/>
            <person name="Jin S."/>
            <person name="Zhang X."/>
            <person name="Lucey K."/>
            <person name="Ballor N.R."/>
            <person name="Ottesen E."/>
            <person name="Rosenthal R."/>
            <person name="Allen A."/>
            <person name="Leadbetter J.R."/>
            <person name="Paulsen I.T."/>
        </authorList>
    </citation>
    <scope>NUCLEOTIDE SEQUENCE [LARGE SCALE GENOMIC DNA]</scope>
    <source>
        <strain evidence="6">ATCC BAA-887 / DSM 12427 / ZAS-2</strain>
    </source>
</reference>
<dbReference type="SFLD" id="SFLDS00003">
    <property type="entry name" value="Haloacid_Dehalogenase"/>
    <property type="match status" value="1"/>
</dbReference>
<dbReference type="Gene3D" id="3.40.50.1000">
    <property type="entry name" value="HAD superfamily/HAD-like"/>
    <property type="match status" value="1"/>
</dbReference>